<feature type="domain" description="Fe-S hydro-lyase tartrate dehydratase alpha-type catalytic" evidence="13">
    <location>
        <begin position="49"/>
        <end position="326"/>
    </location>
</feature>
<dbReference type="EC" id="4.2.1.2" evidence="12"/>
<keyword evidence="8 12" id="KW-0479">Metal-binding</keyword>
<dbReference type="AlphaFoldDB" id="A0A8E2D5E3"/>
<evidence type="ECO:0000256" key="9">
    <source>
        <dbReference type="ARBA" id="ARBA00023004"/>
    </source>
</evidence>
<evidence type="ECO:0000256" key="8">
    <source>
        <dbReference type="ARBA" id="ARBA00022723"/>
    </source>
</evidence>
<comment type="function">
    <text evidence="12">Catalyzes the reversible hydration of fumarate to (S)-malate.</text>
</comment>
<comment type="pathway">
    <text evidence="3">Carbohydrate metabolism; tricarboxylic acid cycle; (S)-malate from fumarate: step 1/1.</text>
</comment>
<dbReference type="GO" id="GO:0046872">
    <property type="term" value="F:metal ion binding"/>
    <property type="evidence" value="ECO:0007669"/>
    <property type="project" value="UniProtKB-UniRule"/>
</dbReference>
<gene>
    <name evidence="15" type="ORF">F5613_003299</name>
</gene>
<evidence type="ECO:0000256" key="6">
    <source>
        <dbReference type="ARBA" id="ARBA00022485"/>
    </source>
</evidence>
<comment type="similarity">
    <text evidence="4 12">Belongs to the class-I fumarase family.</text>
</comment>
<evidence type="ECO:0000256" key="2">
    <source>
        <dbReference type="ARBA" id="ARBA00001966"/>
    </source>
</evidence>
<proteinExistence type="inferred from homology"/>
<evidence type="ECO:0000256" key="1">
    <source>
        <dbReference type="ARBA" id="ARBA00000929"/>
    </source>
</evidence>
<evidence type="ECO:0000256" key="10">
    <source>
        <dbReference type="ARBA" id="ARBA00023014"/>
    </source>
</evidence>
<comment type="caution">
    <text evidence="15">The sequence shown here is derived from an EMBL/GenBank/DDBJ whole genome shotgun (WGS) entry which is preliminary data.</text>
</comment>
<reference evidence="15 16" key="1">
    <citation type="submission" date="2020-07" db="EMBL/GenBank/DDBJ databases">
        <title>Genomic Encyclopedia of Type Strains, Phase IV (KMG-IV): sequencing the most valuable type-strain genomes for metagenomic binning, comparative biology and taxonomic classification.</title>
        <authorList>
            <person name="Goeker M."/>
        </authorList>
    </citation>
    <scope>NUCLEOTIDE SEQUENCE [LARGE SCALE GENOMIC DNA]</scope>
    <source>
        <strain evidence="15 16">DSM 23697</strain>
    </source>
</reference>
<keyword evidence="6 12" id="KW-0004">4Fe-4S</keyword>
<dbReference type="Gene3D" id="3.20.130.10">
    <property type="entry name" value="Fe-S hydro-lyase, tartrate dehydratase beta-type, catalytic domain"/>
    <property type="match status" value="1"/>
</dbReference>
<dbReference type="GO" id="GO:0004333">
    <property type="term" value="F:fumarate hydratase activity"/>
    <property type="evidence" value="ECO:0007669"/>
    <property type="project" value="UniProtKB-UniRule"/>
</dbReference>
<keyword evidence="11 12" id="KW-0456">Lyase</keyword>
<evidence type="ECO:0000313" key="16">
    <source>
        <dbReference type="Proteomes" id="UP000574332"/>
    </source>
</evidence>
<keyword evidence="7" id="KW-0816">Tricarboxylic acid cycle</keyword>
<evidence type="ECO:0000313" key="15">
    <source>
        <dbReference type="EMBL" id="NYI51126.1"/>
    </source>
</evidence>
<evidence type="ECO:0000256" key="3">
    <source>
        <dbReference type="ARBA" id="ARBA00004859"/>
    </source>
</evidence>
<keyword evidence="10 12" id="KW-0411">Iron-sulfur</keyword>
<dbReference type="PANTHER" id="PTHR30389">
    <property type="entry name" value="FUMARATE HYDRATASE-RELATED"/>
    <property type="match status" value="1"/>
</dbReference>
<dbReference type="InterPro" id="IPR004646">
    <property type="entry name" value="Fe-S_hydro-lyase_TtdA-typ_cat"/>
</dbReference>
<dbReference type="PROSITE" id="PS00163">
    <property type="entry name" value="FUMARATE_LYASES"/>
    <property type="match status" value="1"/>
</dbReference>
<dbReference type="InterPro" id="IPR036660">
    <property type="entry name" value="Fe-S_hydroAse_TtdB_cat_sf"/>
</dbReference>
<protein>
    <recommendedName>
        <fullName evidence="12">Fumarate hydratase class I</fullName>
        <ecNumber evidence="12">4.2.1.2</ecNumber>
    </recommendedName>
</protein>
<dbReference type="InterPro" id="IPR011167">
    <property type="entry name" value="Fe_dep_fumarate_hydratase"/>
</dbReference>
<evidence type="ECO:0000256" key="12">
    <source>
        <dbReference type="PIRNR" id="PIRNR001394"/>
    </source>
</evidence>
<comment type="subunit">
    <text evidence="5 12">Homodimer.</text>
</comment>
<dbReference type="GO" id="GO:0051539">
    <property type="term" value="F:4 iron, 4 sulfur cluster binding"/>
    <property type="evidence" value="ECO:0007669"/>
    <property type="project" value="UniProtKB-UniRule"/>
</dbReference>
<dbReference type="SUPFAM" id="SSF117457">
    <property type="entry name" value="FumA C-terminal domain-like"/>
    <property type="match status" value="1"/>
</dbReference>
<evidence type="ECO:0000256" key="11">
    <source>
        <dbReference type="ARBA" id="ARBA00023239"/>
    </source>
</evidence>
<accession>A0A8E2D5E3</accession>
<keyword evidence="9 12" id="KW-0408">Iron</keyword>
<dbReference type="GO" id="GO:0006099">
    <property type="term" value="P:tricarboxylic acid cycle"/>
    <property type="evidence" value="ECO:0007669"/>
    <property type="project" value="UniProtKB-KW"/>
</dbReference>
<dbReference type="FunFam" id="3.20.130.10:FF:000001">
    <property type="entry name" value="Fumarate hydratase class I"/>
    <property type="match status" value="1"/>
</dbReference>
<dbReference type="InterPro" id="IPR020557">
    <property type="entry name" value="Fumarate_lyase_CS"/>
</dbReference>
<keyword evidence="16" id="KW-1185">Reference proteome</keyword>
<dbReference type="InterPro" id="IPR051208">
    <property type="entry name" value="Class-I_Fumarase/Tartrate_DH"/>
</dbReference>
<dbReference type="NCBIfam" id="TIGR00723">
    <property type="entry name" value="ttdB_fumA_fumB"/>
    <property type="match status" value="1"/>
</dbReference>
<evidence type="ECO:0000259" key="14">
    <source>
        <dbReference type="Pfam" id="PF05683"/>
    </source>
</evidence>
<evidence type="ECO:0000259" key="13">
    <source>
        <dbReference type="Pfam" id="PF05681"/>
    </source>
</evidence>
<evidence type="ECO:0000256" key="7">
    <source>
        <dbReference type="ARBA" id="ARBA00022532"/>
    </source>
</evidence>
<dbReference type="EMBL" id="JACCCY010000007">
    <property type="protein sequence ID" value="NYI51126.1"/>
    <property type="molecule type" value="Genomic_DNA"/>
</dbReference>
<dbReference type="InterPro" id="IPR004647">
    <property type="entry name" value="Fe-S_hydro-lyase_TtdB-typ_cat"/>
</dbReference>
<comment type="catalytic activity">
    <reaction evidence="1 12">
        <text>(S)-malate = fumarate + H2O</text>
        <dbReference type="Rhea" id="RHEA:12460"/>
        <dbReference type="ChEBI" id="CHEBI:15377"/>
        <dbReference type="ChEBI" id="CHEBI:15589"/>
        <dbReference type="ChEBI" id="CHEBI:29806"/>
        <dbReference type="EC" id="4.2.1.2"/>
    </reaction>
</comment>
<dbReference type="Pfam" id="PF05683">
    <property type="entry name" value="Fumerase_C"/>
    <property type="match status" value="1"/>
</dbReference>
<dbReference type="GO" id="GO:0042803">
    <property type="term" value="F:protein homodimerization activity"/>
    <property type="evidence" value="ECO:0007669"/>
    <property type="project" value="UniProtKB-ARBA"/>
</dbReference>
<organism evidence="15 16">
    <name type="scientific">Macellibacteroides fermentans</name>
    <dbReference type="NCBI Taxonomy" id="879969"/>
    <lineage>
        <taxon>Bacteria</taxon>
        <taxon>Pseudomonadati</taxon>
        <taxon>Bacteroidota</taxon>
        <taxon>Bacteroidia</taxon>
        <taxon>Bacteroidales</taxon>
        <taxon>Porphyromonadaceae</taxon>
        <taxon>Macellibacteroides</taxon>
    </lineage>
</organism>
<evidence type="ECO:0000256" key="5">
    <source>
        <dbReference type="ARBA" id="ARBA00011738"/>
    </source>
</evidence>
<dbReference type="Proteomes" id="UP000574332">
    <property type="component" value="Unassembled WGS sequence"/>
</dbReference>
<name>A0A8E2D5E3_9PORP</name>
<dbReference type="Pfam" id="PF05681">
    <property type="entry name" value="Fumerase"/>
    <property type="match status" value="1"/>
</dbReference>
<dbReference type="NCBIfam" id="TIGR00722">
    <property type="entry name" value="ttdA_fumA_fumB"/>
    <property type="match status" value="1"/>
</dbReference>
<sequence length="546" mass="60045">MATPPFKYQEPFPMGKDKTEYYLLTKEHVSVSEFEGKEILKVEAEGLTKLANAAFRDASFLLRTEHQEQVAKILSDPEASENDKFVALTFLRNSEVSAKGQLPTCQDTGTAIIMGKKGQQVWTDGCDEEALSLGVYKTYTEENLRYSQNVALDMYKEINTGCNLPAQIDLYSVQGNEYKFLCIAKGGGSANKTYLYQETKALLNPTSLVKFLVEKMKTLGTAACPPYHIAFVIGGTSAEVNLKTVKLASAKYYDNLPTSGNEGGQAFRDIELEKEVLLESQKMGLGAQFGGKYFAHDVRIIRLPRHGASCPVGMGVSCSADRNIKAKINKDGIWIEKMETNPARFIPEELRRAGEGEAVQIDLNQPMADILKELSKYPVSTRLSLNGTIVVGRDIAHAKLKERIDAGLGLPQYVKDHPIYYAGPAKTPTGMASGSFGPTTAGRMDSYVDLFQSQGGSMIMIAKGNRSQQVTDACHKYGGFYLGSIGGPAAILAQESIKKVECLEYPELGMEAIWKIEVENFPAFILVDDKGNDFFKQLKPMCILSK</sequence>
<evidence type="ECO:0000256" key="4">
    <source>
        <dbReference type="ARBA" id="ARBA00008876"/>
    </source>
</evidence>
<dbReference type="PIRSF" id="PIRSF001394">
    <property type="entry name" value="Fe_dep_fumar_hy"/>
    <property type="match status" value="1"/>
</dbReference>
<dbReference type="PANTHER" id="PTHR30389:SF0">
    <property type="entry name" value="FUMARATE HYDRATASE CLASS I, AEROBIC"/>
    <property type="match status" value="1"/>
</dbReference>
<feature type="domain" description="Fe-S hydro-lyase tartrate dehydratase beta-type catalytic" evidence="14">
    <location>
        <begin position="332"/>
        <end position="537"/>
    </location>
</feature>
<dbReference type="RefSeq" id="WP_179400468.1">
    <property type="nucleotide sequence ID" value="NZ_JACCCY010000007.1"/>
</dbReference>
<comment type="cofactor">
    <cofactor evidence="2 12">
        <name>[4Fe-4S] cluster</name>
        <dbReference type="ChEBI" id="CHEBI:49883"/>
    </cofactor>
</comment>